<dbReference type="Gene3D" id="3.30.70.100">
    <property type="match status" value="1"/>
</dbReference>
<evidence type="ECO:0000313" key="4">
    <source>
        <dbReference type="Proteomes" id="UP000305238"/>
    </source>
</evidence>
<sequence length="99" mass="11497">MMLHHVISLRFHEGTTDEQIQRMADGLLALRNQIGTIRSMRMGRDLRIRPDNFEFSSLTEFDDEAGYLEFRDHPAHQQVVRELIQPIMAERAGVVFLSS</sequence>
<dbReference type="EMBL" id="VCKZ01000117">
    <property type="protein sequence ID" value="TMR37820.1"/>
    <property type="molecule type" value="Genomic_DNA"/>
</dbReference>
<dbReference type="PANTHER" id="PTHR33178:SF10">
    <property type="entry name" value="STRESS-RESPONSE A_B BARREL DOMAIN-CONTAINING PROTEIN"/>
    <property type="match status" value="1"/>
</dbReference>
<dbReference type="PROSITE" id="PS51502">
    <property type="entry name" value="S_R_A_B_BARREL"/>
    <property type="match status" value="1"/>
</dbReference>
<feature type="domain" description="Stress-response A/B barrel" evidence="2">
    <location>
        <begin position="3"/>
        <end position="96"/>
    </location>
</feature>
<dbReference type="InterPro" id="IPR011008">
    <property type="entry name" value="Dimeric_a/b-barrel"/>
</dbReference>
<comment type="caution">
    <text evidence="3">The sequence shown here is derived from an EMBL/GenBank/DDBJ whole genome shotgun (WGS) entry which is preliminary data.</text>
</comment>
<dbReference type="PANTHER" id="PTHR33178">
    <property type="match status" value="1"/>
</dbReference>
<evidence type="ECO:0000259" key="2">
    <source>
        <dbReference type="PROSITE" id="PS51502"/>
    </source>
</evidence>
<dbReference type="AlphaFoldDB" id="A0A5S4HFU2"/>
<dbReference type="InterPro" id="IPR013097">
    <property type="entry name" value="Dabb"/>
</dbReference>
<dbReference type="Pfam" id="PF07876">
    <property type="entry name" value="Dabb"/>
    <property type="match status" value="1"/>
</dbReference>
<gene>
    <name evidence="3" type="ORF">ETD96_17700</name>
</gene>
<dbReference type="OrthoDB" id="6637496at2"/>
<dbReference type="Proteomes" id="UP000305238">
    <property type="component" value="Unassembled WGS sequence"/>
</dbReference>
<evidence type="ECO:0000313" key="3">
    <source>
        <dbReference type="EMBL" id="TMR37820.1"/>
    </source>
</evidence>
<comment type="subunit">
    <text evidence="1">Homodimer.</text>
</comment>
<evidence type="ECO:0000256" key="1">
    <source>
        <dbReference type="ARBA" id="ARBA00011738"/>
    </source>
</evidence>
<dbReference type="InterPro" id="IPR044662">
    <property type="entry name" value="HS1/DABB1-like"/>
</dbReference>
<keyword evidence="4" id="KW-1185">Reference proteome</keyword>
<name>A0A5S4HFU2_9ACTN</name>
<dbReference type="SMART" id="SM00886">
    <property type="entry name" value="Dabb"/>
    <property type="match status" value="1"/>
</dbReference>
<dbReference type="SUPFAM" id="SSF54909">
    <property type="entry name" value="Dimeric alpha+beta barrel"/>
    <property type="match status" value="1"/>
</dbReference>
<organism evidence="3 4">
    <name type="scientific">Actinomadura geliboluensis</name>
    <dbReference type="NCBI Taxonomy" id="882440"/>
    <lineage>
        <taxon>Bacteria</taxon>
        <taxon>Bacillati</taxon>
        <taxon>Actinomycetota</taxon>
        <taxon>Actinomycetes</taxon>
        <taxon>Streptosporangiales</taxon>
        <taxon>Thermomonosporaceae</taxon>
        <taxon>Actinomadura</taxon>
    </lineage>
</organism>
<protein>
    <submittedName>
        <fullName evidence="3">Dabb family protein</fullName>
    </submittedName>
</protein>
<accession>A0A5S4HFU2</accession>
<proteinExistence type="predicted"/>
<reference evidence="3 4" key="1">
    <citation type="submission" date="2019-05" db="EMBL/GenBank/DDBJ databases">
        <title>Draft genome sequence of Actinomadura geliboluensis A8036.</title>
        <authorList>
            <person name="Saricaoglu S."/>
            <person name="Isik K."/>
        </authorList>
    </citation>
    <scope>NUCLEOTIDE SEQUENCE [LARGE SCALE GENOMIC DNA]</scope>
    <source>
        <strain evidence="3 4">A8036</strain>
    </source>
</reference>